<accession>I0RC09</accession>
<name>I0RC09_9FIRM</name>
<feature type="coiled-coil region" evidence="1">
    <location>
        <begin position="1"/>
        <end position="35"/>
    </location>
</feature>
<gene>
    <name evidence="2" type="ORF">HMPREF9970_1818</name>
</gene>
<dbReference type="AlphaFoldDB" id="I0RC09"/>
<evidence type="ECO:0000313" key="3">
    <source>
        <dbReference type="Proteomes" id="UP000005039"/>
    </source>
</evidence>
<organism evidence="2 3">
    <name type="scientific">Lachnoanaerobaculum saburreum F0468</name>
    <dbReference type="NCBI Taxonomy" id="1095750"/>
    <lineage>
        <taxon>Bacteria</taxon>
        <taxon>Bacillati</taxon>
        <taxon>Bacillota</taxon>
        <taxon>Clostridia</taxon>
        <taxon>Lachnospirales</taxon>
        <taxon>Lachnospiraceae</taxon>
        <taxon>Lachnoanaerobaculum</taxon>
    </lineage>
</organism>
<dbReference type="PATRIC" id="fig|1095750.3.peg.100"/>
<proteinExistence type="predicted"/>
<comment type="caution">
    <text evidence="2">The sequence shown here is derived from an EMBL/GenBank/DDBJ whole genome shotgun (WGS) entry which is preliminary data.</text>
</comment>
<protein>
    <submittedName>
        <fullName evidence="2">Uncharacterized protein</fullName>
    </submittedName>
</protein>
<dbReference type="eggNOG" id="COG1061">
    <property type="taxonomic scope" value="Bacteria"/>
</dbReference>
<dbReference type="EMBL" id="AJGH01000004">
    <property type="protein sequence ID" value="EIC97217.1"/>
    <property type="molecule type" value="Genomic_DNA"/>
</dbReference>
<sequence length="39" mass="4475">MSIEAKNLDSLRKLVRELQAENTLLKKKLKKANIAYSES</sequence>
<dbReference type="Proteomes" id="UP000005039">
    <property type="component" value="Unassembled WGS sequence"/>
</dbReference>
<evidence type="ECO:0000313" key="2">
    <source>
        <dbReference type="EMBL" id="EIC97217.1"/>
    </source>
</evidence>
<keyword evidence="3" id="KW-1185">Reference proteome</keyword>
<evidence type="ECO:0000256" key="1">
    <source>
        <dbReference type="SAM" id="Coils"/>
    </source>
</evidence>
<reference evidence="2 3" key="1">
    <citation type="submission" date="2012-03" db="EMBL/GenBank/DDBJ databases">
        <authorList>
            <person name="Durkin A.S."/>
            <person name="McCorrison J."/>
            <person name="Torralba M."/>
            <person name="Gillis M."/>
            <person name="Methe B."/>
            <person name="Sutton G."/>
            <person name="Nelson K.E."/>
        </authorList>
    </citation>
    <scope>NUCLEOTIDE SEQUENCE [LARGE SCALE GENOMIC DNA]</scope>
    <source>
        <strain evidence="2 3">F0468</strain>
    </source>
</reference>
<keyword evidence="1" id="KW-0175">Coiled coil</keyword>